<keyword evidence="3 6" id="KW-0812">Transmembrane</keyword>
<name>A0A4U0GN30_9SPHI</name>
<protein>
    <submittedName>
        <fullName evidence="7">Lipopolysaccharide biosynthesis protein</fullName>
    </submittedName>
</protein>
<feature type="transmembrane region" description="Helical" evidence="6">
    <location>
        <begin position="127"/>
        <end position="148"/>
    </location>
</feature>
<comment type="caution">
    <text evidence="7">The sequence shown here is derived from an EMBL/GenBank/DDBJ whole genome shotgun (WGS) entry which is preliminary data.</text>
</comment>
<dbReference type="EMBL" id="SUKA01000012">
    <property type="protein sequence ID" value="TJY60143.1"/>
    <property type="molecule type" value="Genomic_DNA"/>
</dbReference>
<feature type="transmembrane region" description="Helical" evidence="6">
    <location>
        <begin position="467"/>
        <end position="488"/>
    </location>
</feature>
<feature type="transmembrane region" description="Helical" evidence="6">
    <location>
        <begin position="44"/>
        <end position="65"/>
    </location>
</feature>
<sequence>MSDTNNTTRIAKNTLALYVQMFFSMLVGLYTSRVILNVLGVEDFGILNVVGGVVAMFGILNSAMSSSTSRFITFELGHKDIDRQRSIFSTALIIHIALALLICVVAEPVGTWFMQTQLNIPDERMEAALWVFHASVITIFFSIINVPYSAAIIAHEKMSVFAYFSILDISLKLAIVFLLQEIDFDKLKIYAVLLLCTQLLMQFITWIYCFRNFAEVRGAFRWNKAAAKEMSSFAGWSMFGDSAVLMFTQGVNILLNMFFGAPVNAARGIATQVQGVVTRFIGGFQTALNPQIIKSYAVKDLVYMHKLIYASSKFSFFLLLMLSLPVFLEAQNLLTWWLKIVPEHTINFVRIMMCISLVDSLANPLIFSAKATGKIKRYQATLGTLLLLVVPVSYLFLWLGYAPESVFVVHLVITILGQVLRVVLIRPMIDLSLRGYMNQVVVKCATVLVLAPILPLVPYFFVTDPIWRLLLIIIFTLLSVSFLVYTLAMNSTEKAIIKDLFYKKLRLNKTGE</sequence>
<feature type="transmembrane region" description="Helical" evidence="6">
    <location>
        <begin position="307"/>
        <end position="328"/>
    </location>
</feature>
<comment type="subcellular location">
    <subcellularLocation>
        <location evidence="1">Cell membrane</location>
        <topology evidence="1">Multi-pass membrane protein</topology>
    </subcellularLocation>
</comment>
<dbReference type="InterPro" id="IPR050833">
    <property type="entry name" value="Poly_Biosynth_Transport"/>
</dbReference>
<feature type="transmembrane region" description="Helical" evidence="6">
    <location>
        <begin position="15"/>
        <end position="32"/>
    </location>
</feature>
<feature type="transmembrane region" description="Helical" evidence="6">
    <location>
        <begin position="407"/>
        <end position="428"/>
    </location>
</feature>
<feature type="transmembrane region" description="Helical" evidence="6">
    <location>
        <begin position="348"/>
        <end position="368"/>
    </location>
</feature>
<dbReference type="OrthoDB" id="5365632at2"/>
<evidence type="ECO:0000256" key="4">
    <source>
        <dbReference type="ARBA" id="ARBA00022989"/>
    </source>
</evidence>
<feature type="transmembrane region" description="Helical" evidence="6">
    <location>
        <begin position="191"/>
        <end position="210"/>
    </location>
</feature>
<evidence type="ECO:0000256" key="1">
    <source>
        <dbReference type="ARBA" id="ARBA00004651"/>
    </source>
</evidence>
<evidence type="ECO:0000256" key="6">
    <source>
        <dbReference type="SAM" id="Phobius"/>
    </source>
</evidence>
<evidence type="ECO:0000313" key="7">
    <source>
        <dbReference type="EMBL" id="TJY60143.1"/>
    </source>
</evidence>
<dbReference type="GO" id="GO:0005886">
    <property type="term" value="C:plasma membrane"/>
    <property type="evidence" value="ECO:0007669"/>
    <property type="project" value="UniProtKB-SubCell"/>
</dbReference>
<feature type="transmembrane region" description="Helical" evidence="6">
    <location>
        <begin position="440"/>
        <end position="461"/>
    </location>
</feature>
<reference evidence="7 8" key="1">
    <citation type="submission" date="2019-04" db="EMBL/GenBank/DDBJ databases">
        <title>Sphingobacterium olei sp. nov., isolated from oil-contaminated soil.</title>
        <authorList>
            <person name="Liu B."/>
        </authorList>
    </citation>
    <scope>NUCLEOTIDE SEQUENCE [LARGE SCALE GENOMIC DNA]</scope>
    <source>
        <strain evidence="7 8">Y3L14</strain>
    </source>
</reference>
<proteinExistence type="predicted"/>
<feature type="transmembrane region" description="Helical" evidence="6">
    <location>
        <begin position="380"/>
        <end position="401"/>
    </location>
</feature>
<evidence type="ECO:0000256" key="3">
    <source>
        <dbReference type="ARBA" id="ARBA00022692"/>
    </source>
</evidence>
<dbReference type="Proteomes" id="UP000309872">
    <property type="component" value="Unassembled WGS sequence"/>
</dbReference>
<keyword evidence="5 6" id="KW-0472">Membrane</keyword>
<evidence type="ECO:0000256" key="5">
    <source>
        <dbReference type="ARBA" id="ARBA00023136"/>
    </source>
</evidence>
<keyword evidence="4 6" id="KW-1133">Transmembrane helix</keyword>
<feature type="transmembrane region" description="Helical" evidence="6">
    <location>
        <begin position="86"/>
        <end position="107"/>
    </location>
</feature>
<dbReference type="RefSeq" id="WP_136823148.1">
    <property type="nucleotide sequence ID" value="NZ_BMJX01000012.1"/>
</dbReference>
<dbReference type="AlphaFoldDB" id="A0A4U0GN30"/>
<feature type="transmembrane region" description="Helical" evidence="6">
    <location>
        <begin position="160"/>
        <end position="179"/>
    </location>
</feature>
<keyword evidence="2" id="KW-1003">Cell membrane</keyword>
<organism evidence="7 8">
    <name type="scientific">Sphingobacterium alkalisoli</name>
    <dbReference type="NCBI Taxonomy" id="1874115"/>
    <lineage>
        <taxon>Bacteria</taxon>
        <taxon>Pseudomonadati</taxon>
        <taxon>Bacteroidota</taxon>
        <taxon>Sphingobacteriia</taxon>
        <taxon>Sphingobacteriales</taxon>
        <taxon>Sphingobacteriaceae</taxon>
        <taxon>Sphingobacterium</taxon>
    </lineage>
</organism>
<dbReference type="PANTHER" id="PTHR30250:SF26">
    <property type="entry name" value="PSMA PROTEIN"/>
    <property type="match status" value="1"/>
</dbReference>
<evidence type="ECO:0000256" key="2">
    <source>
        <dbReference type="ARBA" id="ARBA00022475"/>
    </source>
</evidence>
<accession>A0A4U0GN30</accession>
<evidence type="ECO:0000313" key="8">
    <source>
        <dbReference type="Proteomes" id="UP000309872"/>
    </source>
</evidence>
<dbReference type="PANTHER" id="PTHR30250">
    <property type="entry name" value="PST FAMILY PREDICTED COLANIC ACID TRANSPORTER"/>
    <property type="match status" value="1"/>
</dbReference>
<gene>
    <name evidence="7" type="ORF">FAZ19_23110</name>
</gene>
<keyword evidence="8" id="KW-1185">Reference proteome</keyword>